<dbReference type="InterPro" id="IPR018911">
    <property type="entry name" value="Gmad2_Ig-like_dom"/>
</dbReference>
<sequence>MKNKFLYLLIIIVAILTVAFVFSNKPVKEITSFDECIAAGNPILESYPAQCIANGRGFRQDIGNELEKIDLIMIASPRPNETVSSPLEISGEARGTWYFEADFPVYLYDASGNKIATGIAQAQGEWMTEEFVPFSVTLVFDEATLGSGTLVLEKNNPSGLLEQNDELRVPVKF</sequence>
<dbReference type="Pfam" id="PF10648">
    <property type="entry name" value="Gmad2"/>
    <property type="match status" value="1"/>
</dbReference>
<evidence type="ECO:0000259" key="1">
    <source>
        <dbReference type="Pfam" id="PF10648"/>
    </source>
</evidence>
<protein>
    <recommendedName>
        <fullName evidence="1">Bacterial spore germination immunoglobulin-like domain-containing protein</fullName>
    </recommendedName>
</protein>
<proteinExistence type="predicted"/>
<feature type="domain" description="Bacterial spore germination immunoglobulin-like" evidence="1">
    <location>
        <begin position="72"/>
        <end position="157"/>
    </location>
</feature>
<dbReference type="EMBL" id="MEVA01000012">
    <property type="protein sequence ID" value="OGC47366.1"/>
    <property type="molecule type" value="Genomic_DNA"/>
</dbReference>
<organism evidence="2 3">
    <name type="scientific">candidate division WWE3 bacterium RIFCSPHIGHO2_01_FULL_42_13</name>
    <dbReference type="NCBI Taxonomy" id="1802617"/>
    <lineage>
        <taxon>Bacteria</taxon>
        <taxon>Katanobacteria</taxon>
    </lineage>
</organism>
<evidence type="ECO:0000313" key="2">
    <source>
        <dbReference type="EMBL" id="OGC47366.1"/>
    </source>
</evidence>
<accession>A0A1F4UR24</accession>
<dbReference type="AlphaFoldDB" id="A0A1F4UR24"/>
<dbReference type="STRING" id="1802617.A2886_01955"/>
<gene>
    <name evidence="2" type="ORF">A2886_01955</name>
</gene>
<reference evidence="2 3" key="1">
    <citation type="journal article" date="2016" name="Nat. Commun.">
        <title>Thousands of microbial genomes shed light on interconnected biogeochemical processes in an aquifer system.</title>
        <authorList>
            <person name="Anantharaman K."/>
            <person name="Brown C.T."/>
            <person name="Hug L.A."/>
            <person name="Sharon I."/>
            <person name="Castelle C.J."/>
            <person name="Probst A.J."/>
            <person name="Thomas B.C."/>
            <person name="Singh A."/>
            <person name="Wilkins M.J."/>
            <person name="Karaoz U."/>
            <person name="Brodie E.L."/>
            <person name="Williams K.H."/>
            <person name="Hubbard S.S."/>
            <person name="Banfield J.F."/>
        </authorList>
    </citation>
    <scope>NUCLEOTIDE SEQUENCE [LARGE SCALE GENOMIC DNA]</scope>
</reference>
<name>A0A1F4UR24_UNCKA</name>
<evidence type="ECO:0000313" key="3">
    <source>
        <dbReference type="Proteomes" id="UP000176608"/>
    </source>
</evidence>
<dbReference type="Proteomes" id="UP000176608">
    <property type="component" value="Unassembled WGS sequence"/>
</dbReference>
<comment type="caution">
    <text evidence="2">The sequence shown here is derived from an EMBL/GenBank/DDBJ whole genome shotgun (WGS) entry which is preliminary data.</text>
</comment>